<dbReference type="GO" id="GO:0005886">
    <property type="term" value="C:plasma membrane"/>
    <property type="evidence" value="ECO:0007669"/>
    <property type="project" value="TreeGrafter"/>
</dbReference>
<keyword evidence="4" id="KW-0109">Calcium transport</keyword>
<evidence type="ECO:0000256" key="1">
    <source>
        <dbReference type="ARBA" id="ARBA00004141"/>
    </source>
</evidence>
<keyword evidence="9" id="KW-0067">ATP-binding</keyword>
<dbReference type="InterPro" id="IPR023214">
    <property type="entry name" value="HAD_sf"/>
</dbReference>
<dbReference type="InterPro" id="IPR006408">
    <property type="entry name" value="P-type_ATPase_IIB"/>
</dbReference>
<keyword evidence="14 16" id="KW-0472">Membrane</keyword>
<dbReference type="InterPro" id="IPR044492">
    <property type="entry name" value="P_typ_ATPase_HD_dom"/>
</dbReference>
<dbReference type="InterPro" id="IPR008250">
    <property type="entry name" value="ATPase_P-typ_transduc_dom_A_sf"/>
</dbReference>
<evidence type="ECO:0000256" key="10">
    <source>
        <dbReference type="ARBA" id="ARBA00022842"/>
    </source>
</evidence>
<keyword evidence="3" id="KW-0813">Transport</keyword>
<dbReference type="PANTHER" id="PTHR24093">
    <property type="entry name" value="CATION TRANSPORTING ATPASE"/>
    <property type="match status" value="1"/>
</dbReference>
<dbReference type="InterPro" id="IPR036412">
    <property type="entry name" value="HAD-like_sf"/>
</dbReference>
<name>A0A0G3WDE3_9CLOT</name>
<dbReference type="Gene3D" id="3.40.1110.10">
    <property type="entry name" value="Calcium-transporting ATPase, cytoplasmic domain N"/>
    <property type="match status" value="1"/>
</dbReference>
<dbReference type="InterPro" id="IPR018303">
    <property type="entry name" value="ATPase_P-typ_P_site"/>
</dbReference>
<proteinExistence type="predicted"/>
<feature type="transmembrane region" description="Helical" evidence="16">
    <location>
        <begin position="755"/>
        <end position="773"/>
    </location>
</feature>
<protein>
    <recommendedName>
        <fullName evidence="2">P-type Ca(2+) transporter</fullName>
        <ecNumber evidence="2">7.2.2.10</ecNumber>
    </recommendedName>
</protein>
<gene>
    <name evidence="18" type="ORF">CACET_c24450</name>
</gene>
<dbReference type="PATRIC" id="fig|84022.6.peg.2465"/>
<dbReference type="KEGG" id="cace:CACET_c24450"/>
<dbReference type="SFLD" id="SFLDG00002">
    <property type="entry name" value="C1.7:_P-type_atpase_like"/>
    <property type="match status" value="1"/>
</dbReference>
<feature type="transmembrane region" description="Helical" evidence="16">
    <location>
        <begin position="831"/>
        <end position="850"/>
    </location>
</feature>
<dbReference type="GO" id="GO:0005388">
    <property type="term" value="F:P-type calcium transporter activity"/>
    <property type="evidence" value="ECO:0007669"/>
    <property type="project" value="UniProtKB-EC"/>
</dbReference>
<feature type="transmembrane region" description="Helical" evidence="16">
    <location>
        <begin position="793"/>
        <end position="810"/>
    </location>
</feature>
<feature type="transmembrane region" description="Helical" evidence="16">
    <location>
        <begin position="70"/>
        <end position="89"/>
    </location>
</feature>
<dbReference type="NCBIfam" id="TIGR01494">
    <property type="entry name" value="ATPase_P-type"/>
    <property type="match status" value="2"/>
</dbReference>
<dbReference type="SUPFAM" id="SSF81660">
    <property type="entry name" value="Metal cation-transporting ATPase, ATP-binding domain N"/>
    <property type="match status" value="1"/>
</dbReference>
<keyword evidence="12 16" id="KW-1133">Transmembrane helix</keyword>
<evidence type="ECO:0000256" key="8">
    <source>
        <dbReference type="ARBA" id="ARBA00022837"/>
    </source>
</evidence>
<dbReference type="PRINTS" id="PR00119">
    <property type="entry name" value="CATATPASE"/>
</dbReference>
<dbReference type="PRINTS" id="PR00120">
    <property type="entry name" value="HATPASE"/>
</dbReference>
<evidence type="ECO:0000256" key="16">
    <source>
        <dbReference type="SAM" id="Phobius"/>
    </source>
</evidence>
<keyword evidence="6" id="KW-0479">Metal-binding</keyword>
<dbReference type="InterPro" id="IPR001757">
    <property type="entry name" value="P_typ_ATPase"/>
</dbReference>
<dbReference type="EC" id="7.2.2.10" evidence="2"/>
<dbReference type="GO" id="GO:0046872">
    <property type="term" value="F:metal ion binding"/>
    <property type="evidence" value="ECO:0007669"/>
    <property type="project" value="UniProtKB-KW"/>
</dbReference>
<evidence type="ECO:0000259" key="17">
    <source>
        <dbReference type="SMART" id="SM00831"/>
    </source>
</evidence>
<feature type="transmembrane region" description="Helical" evidence="16">
    <location>
        <begin position="282"/>
        <end position="309"/>
    </location>
</feature>
<dbReference type="GO" id="GO:0005524">
    <property type="term" value="F:ATP binding"/>
    <property type="evidence" value="ECO:0007669"/>
    <property type="project" value="UniProtKB-KW"/>
</dbReference>
<feature type="transmembrane region" description="Helical" evidence="16">
    <location>
        <begin position="45"/>
        <end position="64"/>
    </location>
</feature>
<dbReference type="PANTHER" id="PTHR24093:SF477">
    <property type="entry name" value="CALCIUM-TRANSPORTING ATPASE"/>
    <property type="match status" value="1"/>
</dbReference>
<dbReference type="Gene3D" id="2.70.150.10">
    <property type="entry name" value="Calcium-transporting ATPase, cytoplasmic transduction domain A"/>
    <property type="match status" value="1"/>
</dbReference>
<accession>A0A0G3WDE3</accession>
<comment type="subcellular location">
    <subcellularLocation>
        <location evidence="1">Membrane</location>
        <topology evidence="1">Multi-pass membrane protein</topology>
    </subcellularLocation>
</comment>
<evidence type="ECO:0000256" key="9">
    <source>
        <dbReference type="ARBA" id="ARBA00022840"/>
    </source>
</evidence>
<dbReference type="InterPro" id="IPR023298">
    <property type="entry name" value="ATPase_P-typ_TM_dom_sf"/>
</dbReference>
<dbReference type="RefSeq" id="WP_082058229.1">
    <property type="nucleotide sequence ID" value="NZ_CP009687.1"/>
</dbReference>
<evidence type="ECO:0000256" key="7">
    <source>
        <dbReference type="ARBA" id="ARBA00022741"/>
    </source>
</evidence>
<evidence type="ECO:0000256" key="3">
    <source>
        <dbReference type="ARBA" id="ARBA00022448"/>
    </source>
</evidence>
<dbReference type="GO" id="GO:0016887">
    <property type="term" value="F:ATP hydrolysis activity"/>
    <property type="evidence" value="ECO:0007669"/>
    <property type="project" value="InterPro"/>
</dbReference>
<dbReference type="InterPro" id="IPR004014">
    <property type="entry name" value="ATPase_P-typ_cation-transptr_N"/>
</dbReference>
<dbReference type="STRING" id="84022.CACET_c24450"/>
<feature type="transmembrane region" description="Helical" evidence="16">
    <location>
        <begin position="715"/>
        <end position="735"/>
    </location>
</feature>
<keyword evidence="19" id="KW-1185">Reference proteome</keyword>
<dbReference type="SUPFAM" id="SSF81653">
    <property type="entry name" value="Calcium ATPase, transduction domain A"/>
    <property type="match status" value="1"/>
</dbReference>
<dbReference type="Gene3D" id="1.20.1110.10">
    <property type="entry name" value="Calcium-transporting ATPase, transmembrane domain"/>
    <property type="match status" value="1"/>
</dbReference>
<feature type="domain" description="Cation-transporting P-type ATPase N-terminal" evidence="17">
    <location>
        <begin position="1"/>
        <end position="61"/>
    </location>
</feature>
<evidence type="ECO:0000313" key="19">
    <source>
        <dbReference type="Proteomes" id="UP000035704"/>
    </source>
</evidence>
<evidence type="ECO:0000256" key="6">
    <source>
        <dbReference type="ARBA" id="ARBA00022723"/>
    </source>
</evidence>
<feature type="transmembrane region" description="Helical" evidence="16">
    <location>
        <begin position="682"/>
        <end position="703"/>
    </location>
</feature>
<evidence type="ECO:0000256" key="15">
    <source>
        <dbReference type="SAM" id="MobiDB-lite"/>
    </source>
</evidence>
<dbReference type="SMART" id="SM00831">
    <property type="entry name" value="Cation_ATPase_N"/>
    <property type="match status" value="1"/>
</dbReference>
<dbReference type="InterPro" id="IPR059000">
    <property type="entry name" value="ATPase_P-type_domA"/>
</dbReference>
<dbReference type="NCBIfam" id="TIGR01517">
    <property type="entry name" value="ATPase-IIB_Ca"/>
    <property type="match status" value="1"/>
</dbReference>
<dbReference type="Pfam" id="PF00122">
    <property type="entry name" value="E1-E2_ATPase"/>
    <property type="match status" value="1"/>
</dbReference>
<evidence type="ECO:0000256" key="14">
    <source>
        <dbReference type="ARBA" id="ARBA00023136"/>
    </source>
</evidence>
<dbReference type="PROSITE" id="PS00154">
    <property type="entry name" value="ATPASE_E1_E2"/>
    <property type="match status" value="1"/>
</dbReference>
<dbReference type="InterPro" id="IPR023299">
    <property type="entry name" value="ATPase_P-typ_cyto_dom_N"/>
</dbReference>
<dbReference type="InterPro" id="IPR006068">
    <property type="entry name" value="ATPase_P-typ_cation-transptr_C"/>
</dbReference>
<keyword evidence="8" id="KW-0106">Calcium</keyword>
<evidence type="ECO:0000313" key="18">
    <source>
        <dbReference type="EMBL" id="AKL95890.1"/>
    </source>
</evidence>
<evidence type="ECO:0000256" key="11">
    <source>
        <dbReference type="ARBA" id="ARBA00022967"/>
    </source>
</evidence>
<dbReference type="EMBL" id="CP009687">
    <property type="protein sequence ID" value="AKL95890.1"/>
    <property type="molecule type" value="Genomic_DNA"/>
</dbReference>
<sequence>MKYQMNGLDAEAVKKSREKHGSNQLTPVEAESFWDKLKGNFEDPIIKILIVALGINLLFFFLGHTEWYESLGIAIAVLLATCVATWSEYTNEESFQKLQEDASKIKCKVFREGLIHEVFIDEIVVGDLVLLQCGDKIPADGKLLEGNVKVDQASLTGEAKEINKQAVPKNFKEDKRDTDLSNPYDVYRGTVVVSGEGILKVEVVGDKTFYGNLAQEMQVDDRESPLKVKLGALAEGISKFGYIGGVFIAISFMFKKIVIDNGFDMGEISLYLSNWQNPVNDLVTAVILAIVIIVVAVPEGLPMMIAMVLSLNMRKLLKDNILVRKLIGIETAGSLNILFSDKTGTITKGQLEVVTFIAGENQEYSTFDEIPKNLANLLNLSLRKNTNALIKEAEKGCDLQVIGGNITERALLHFVSCSDRKETEIEVLKTIPFSSENKYSATEIKGEKNLTLIKGAAEKILDKCLYYYDENGNKEKLQHRNALEEKIDALAQKSIRIVAIAITEEALNEDADFKEMTLVGVIGIRDDLRLESASAIKEAMDAGIQVVMITGDRKETAMAIAKDAGLLRKEEDLIFTSQEIQQLTDEDLKALLPNIRVIARALPTDKSRLVKIAQELDLVVGMTGDGVNDAPALKRADVGFAMGSGTEVAKEAGDIVVLDDNFLSITKSVLYGRTIFHSIRRFVVYQLTVNVAAILIAFLGPFIGVDLPLSMTQMLWVNLVMDTLAALAFGGEAALKKYMKEAPKRRSESIINKDMWSSILINGGFIAAMGIWFLKSSTIKSLFRVGPTGNEEIYFLTGFFAFFIFLNAFNTFNARTTEINLFKNITKNRDFLRVVALIFGVQILFTYFGGEVLRTAGLNLQEWIYVTMMAVLVIPLDLMRKLLRDYVIKPEDAGKNPGGTQELVQEVLGSDQEKNVG</sequence>
<evidence type="ECO:0000256" key="2">
    <source>
        <dbReference type="ARBA" id="ARBA00012790"/>
    </source>
</evidence>
<feature type="region of interest" description="Disordered" evidence="15">
    <location>
        <begin position="894"/>
        <end position="917"/>
    </location>
</feature>
<keyword evidence="10" id="KW-0460">Magnesium</keyword>
<evidence type="ECO:0000256" key="4">
    <source>
        <dbReference type="ARBA" id="ARBA00022568"/>
    </source>
</evidence>
<dbReference type="AlphaFoldDB" id="A0A0G3WDE3"/>
<dbReference type="SFLD" id="SFLDF00027">
    <property type="entry name" value="p-type_atpase"/>
    <property type="match status" value="1"/>
</dbReference>
<dbReference type="Pfam" id="PF00690">
    <property type="entry name" value="Cation_ATPase_N"/>
    <property type="match status" value="1"/>
</dbReference>
<reference evidence="18 19" key="1">
    <citation type="submission" date="2014-10" db="EMBL/GenBank/DDBJ databases">
        <title>Genome sequence of Clostridium aceticum DSM 1496.</title>
        <authorList>
            <person name="Poehlein A."/>
            <person name="Schiel-Bengelsdorf B."/>
            <person name="Gottschalk G."/>
            <person name="Duerre P."/>
            <person name="Daniel R."/>
        </authorList>
    </citation>
    <scope>NUCLEOTIDE SEQUENCE [LARGE SCALE GENOMIC DNA]</scope>
    <source>
        <strain evidence="18 19">DSM 1496</strain>
    </source>
</reference>
<dbReference type="Proteomes" id="UP000035704">
    <property type="component" value="Chromosome"/>
</dbReference>
<keyword evidence="5 16" id="KW-0812">Transmembrane</keyword>
<evidence type="ECO:0000256" key="5">
    <source>
        <dbReference type="ARBA" id="ARBA00022692"/>
    </source>
</evidence>
<dbReference type="SUPFAM" id="SSF56784">
    <property type="entry name" value="HAD-like"/>
    <property type="match status" value="1"/>
</dbReference>
<dbReference type="OrthoDB" id="9760364at2"/>
<evidence type="ECO:0000256" key="13">
    <source>
        <dbReference type="ARBA" id="ARBA00023065"/>
    </source>
</evidence>
<feature type="region of interest" description="Disordered" evidence="15">
    <location>
        <begin position="1"/>
        <end position="23"/>
    </location>
</feature>
<keyword evidence="13" id="KW-0406">Ion transport</keyword>
<feature type="transmembrane region" description="Helical" evidence="16">
    <location>
        <begin position="240"/>
        <end position="259"/>
    </location>
</feature>
<keyword evidence="18" id="KW-0378">Hydrolase</keyword>
<dbReference type="Pfam" id="PF13246">
    <property type="entry name" value="Cation_ATPase"/>
    <property type="match status" value="1"/>
</dbReference>
<dbReference type="SFLD" id="SFLDS00003">
    <property type="entry name" value="Haloacid_Dehalogenase"/>
    <property type="match status" value="1"/>
</dbReference>
<dbReference type="SUPFAM" id="SSF81665">
    <property type="entry name" value="Calcium ATPase, transmembrane domain M"/>
    <property type="match status" value="1"/>
</dbReference>
<evidence type="ECO:0000256" key="12">
    <source>
        <dbReference type="ARBA" id="ARBA00022989"/>
    </source>
</evidence>
<feature type="compositionally biased region" description="Basic and acidic residues" evidence="15">
    <location>
        <begin position="11"/>
        <end position="21"/>
    </location>
</feature>
<dbReference type="Pfam" id="PF00689">
    <property type="entry name" value="Cation_ATPase_C"/>
    <property type="match status" value="1"/>
</dbReference>
<organism evidence="18 19">
    <name type="scientific">Clostridium aceticum</name>
    <dbReference type="NCBI Taxonomy" id="84022"/>
    <lineage>
        <taxon>Bacteria</taxon>
        <taxon>Bacillati</taxon>
        <taxon>Bacillota</taxon>
        <taxon>Clostridia</taxon>
        <taxon>Eubacteriales</taxon>
        <taxon>Clostridiaceae</taxon>
        <taxon>Clostridium</taxon>
    </lineage>
</organism>
<dbReference type="Gene3D" id="3.40.50.1000">
    <property type="entry name" value="HAD superfamily/HAD-like"/>
    <property type="match status" value="1"/>
</dbReference>
<keyword evidence="11" id="KW-1278">Translocase</keyword>
<keyword evidence="7" id="KW-0547">Nucleotide-binding</keyword>
<feature type="transmembrane region" description="Helical" evidence="16">
    <location>
        <begin position="862"/>
        <end position="879"/>
    </location>
</feature>